<dbReference type="PROSITE" id="PS50294">
    <property type="entry name" value="WD_REPEATS_REGION"/>
    <property type="match status" value="1"/>
</dbReference>
<keyword evidence="3 6" id="KW-0647">Proteasome</keyword>
<evidence type="ECO:0000313" key="7">
    <source>
        <dbReference type="Proteomes" id="UP000644660"/>
    </source>
</evidence>
<keyword evidence="7" id="KW-1185">Reference proteome</keyword>
<evidence type="ECO:0000256" key="4">
    <source>
        <dbReference type="ARBA" id="ARBA00038321"/>
    </source>
</evidence>
<keyword evidence="2" id="KW-0677">Repeat</keyword>
<organism evidence="6 7">
    <name type="scientific">Maudiozyma barnettii</name>
    <dbReference type="NCBI Taxonomy" id="61262"/>
    <lineage>
        <taxon>Eukaryota</taxon>
        <taxon>Fungi</taxon>
        <taxon>Dikarya</taxon>
        <taxon>Ascomycota</taxon>
        <taxon>Saccharomycotina</taxon>
        <taxon>Saccharomycetes</taxon>
        <taxon>Saccharomycetales</taxon>
        <taxon>Saccharomycetaceae</taxon>
        <taxon>Maudiozyma</taxon>
    </lineage>
</organism>
<evidence type="ECO:0000256" key="1">
    <source>
        <dbReference type="ARBA" id="ARBA00022574"/>
    </source>
</evidence>
<keyword evidence="1 5" id="KW-0853">WD repeat</keyword>
<dbReference type="Pfam" id="PF25499">
    <property type="entry name" value="Beta-prop_pof12"/>
    <property type="match status" value="1"/>
</dbReference>
<dbReference type="Gene3D" id="2.130.10.10">
    <property type="entry name" value="YVTN repeat-like/Quinoprotein amine dehydrogenase"/>
    <property type="match status" value="2"/>
</dbReference>
<dbReference type="SUPFAM" id="SSF50978">
    <property type="entry name" value="WD40 repeat-like"/>
    <property type="match status" value="1"/>
</dbReference>
<accession>A0A8H2VJB5</accession>
<dbReference type="InterPro" id="IPR001680">
    <property type="entry name" value="WD40_rpt"/>
</dbReference>
<comment type="similarity">
    <text evidence="4">Belongs to the WD repeat PAAF1/RPN14 family.</text>
</comment>
<name>A0A8H2VJB5_9SACH</name>
<dbReference type="InterPro" id="IPR015943">
    <property type="entry name" value="WD40/YVTN_repeat-like_dom_sf"/>
</dbReference>
<feature type="repeat" description="WD" evidence="5">
    <location>
        <begin position="135"/>
        <end position="176"/>
    </location>
</feature>
<dbReference type="PANTHER" id="PTHR19857:SF19">
    <property type="entry name" value="26S PROTEASOME REGULATORY SUBUNIT RPN14"/>
    <property type="match status" value="1"/>
</dbReference>
<feature type="repeat" description="WD" evidence="5">
    <location>
        <begin position="177"/>
        <end position="218"/>
    </location>
</feature>
<dbReference type="PROSITE" id="PS50082">
    <property type="entry name" value="WD_REPEATS_2"/>
    <property type="match status" value="2"/>
</dbReference>
<evidence type="ECO:0000313" key="6">
    <source>
        <dbReference type="EMBL" id="CAB4256729.1"/>
    </source>
</evidence>
<protein>
    <submittedName>
        <fullName evidence="6">Similar to Saccharomyces cerevisiae YGL004C RPN14 Proteasome-interacting protein involved in the assembly of the base subcomplex of the 19S proteasome regulatory particle (RP)</fullName>
    </submittedName>
</protein>
<dbReference type="GeneID" id="64859819"/>
<dbReference type="EMBL" id="CAEFZW010000011">
    <property type="protein sequence ID" value="CAB4256729.1"/>
    <property type="molecule type" value="Genomic_DNA"/>
</dbReference>
<comment type="caution">
    <text evidence="6">The sequence shown here is derived from an EMBL/GenBank/DDBJ whole genome shotgun (WGS) entry which is preliminary data.</text>
</comment>
<dbReference type="InterPro" id="IPR051179">
    <property type="entry name" value="WD_repeat_multifunction"/>
</dbReference>
<gene>
    <name evidence="6" type="ORF">KABA2_11S01936</name>
</gene>
<dbReference type="GO" id="GO:0000502">
    <property type="term" value="C:proteasome complex"/>
    <property type="evidence" value="ECO:0007669"/>
    <property type="project" value="UniProtKB-KW"/>
</dbReference>
<reference evidence="6 7" key="1">
    <citation type="submission" date="2020-05" db="EMBL/GenBank/DDBJ databases">
        <authorList>
            <person name="Casaregola S."/>
            <person name="Devillers H."/>
            <person name="Grondin C."/>
        </authorList>
    </citation>
    <scope>NUCLEOTIDE SEQUENCE [LARGE SCALE GENOMIC DNA]</scope>
    <source>
        <strain evidence="6 7">CLIB 1767</strain>
    </source>
</reference>
<evidence type="ECO:0000256" key="3">
    <source>
        <dbReference type="ARBA" id="ARBA00022942"/>
    </source>
</evidence>
<dbReference type="AlphaFoldDB" id="A0A8H2VJB5"/>
<proteinExistence type="inferred from homology"/>
<sequence length="411" mass="45388">MTEKVTIAHIQHNFVDVIEDTRDSSPTENTFFINVNSSPNEITEHVITVNSSEPFFSCSLDDQFKKLEANKFEAKLNGENFKFNTSVKDWTTASSNTSWTAVDVIQKPQTRYLLGDSVGNIKVFNENYDLEREFENIHSSDITSAKFFPSSEVILSASSDMQLKILSIEDGSNPRTLIGHTSSVTGSVIVGRGRNVISSSKDGTIRLWECGSGSNIHTFTRRENPSDGVNSISLRSESGSNCVIESDNKNLEYETSGKTIFGGHTSGVITVFDIFSKQQLLQLPSEFMSSCTSICTDPKEYNHVVAGYENGTIAIWDIRYPNSCISKAIIKDRTPINTLLYENDMILTSTGCDTSLSMDVAPDSKKIDTNNPTFFVSNDTDVSSFASFTNKKGIHNLIAVGRFGFCAGYQL</sequence>
<dbReference type="RefSeq" id="XP_041408573.1">
    <property type="nucleotide sequence ID" value="XM_041552639.1"/>
</dbReference>
<dbReference type="Proteomes" id="UP000644660">
    <property type="component" value="Unassembled WGS sequence"/>
</dbReference>
<evidence type="ECO:0000256" key="2">
    <source>
        <dbReference type="ARBA" id="ARBA00022737"/>
    </source>
</evidence>
<dbReference type="PANTHER" id="PTHR19857">
    <property type="entry name" value="MITOCHONDRIAL DIVISION PROTEIN 1-RELATED"/>
    <property type="match status" value="1"/>
</dbReference>
<dbReference type="Pfam" id="PF00400">
    <property type="entry name" value="WD40"/>
    <property type="match status" value="1"/>
</dbReference>
<dbReference type="InterPro" id="IPR036322">
    <property type="entry name" value="WD40_repeat_dom_sf"/>
</dbReference>
<evidence type="ECO:0000256" key="5">
    <source>
        <dbReference type="PROSITE-ProRule" id="PRU00221"/>
    </source>
</evidence>
<dbReference type="SMART" id="SM00320">
    <property type="entry name" value="WD40"/>
    <property type="match status" value="4"/>
</dbReference>